<dbReference type="SUPFAM" id="SSF46689">
    <property type="entry name" value="Homeodomain-like"/>
    <property type="match status" value="1"/>
</dbReference>
<keyword evidence="1" id="KW-0805">Transcription regulation</keyword>
<evidence type="ECO:0000256" key="2">
    <source>
        <dbReference type="ARBA" id="ARBA00023125"/>
    </source>
</evidence>
<dbReference type="Proteomes" id="UP001564626">
    <property type="component" value="Unassembled WGS sequence"/>
</dbReference>
<gene>
    <name evidence="5" type="ORF">AB8O55_25100</name>
</gene>
<keyword evidence="3" id="KW-0804">Transcription</keyword>
<protein>
    <submittedName>
        <fullName evidence="5">DUF6597 domain-containing transcriptional factor</fullName>
    </submittedName>
</protein>
<dbReference type="Pfam" id="PF20240">
    <property type="entry name" value="DUF6597"/>
    <property type="match status" value="1"/>
</dbReference>
<name>A0ABV4CQJ3_9PSEU</name>
<dbReference type="PANTHER" id="PTHR46796">
    <property type="entry name" value="HTH-TYPE TRANSCRIPTIONAL ACTIVATOR RHAS-RELATED"/>
    <property type="match status" value="1"/>
</dbReference>
<dbReference type="RefSeq" id="WP_345357306.1">
    <property type="nucleotide sequence ID" value="NZ_BAABII010000003.1"/>
</dbReference>
<evidence type="ECO:0000313" key="5">
    <source>
        <dbReference type="EMBL" id="MEY8042698.1"/>
    </source>
</evidence>
<keyword evidence="2" id="KW-0238">DNA-binding</keyword>
<evidence type="ECO:0000256" key="1">
    <source>
        <dbReference type="ARBA" id="ARBA00023015"/>
    </source>
</evidence>
<reference evidence="5 6" key="1">
    <citation type="submission" date="2024-08" db="EMBL/GenBank/DDBJ databases">
        <title>Genome mining of Saccharopolyspora cebuensis PGLac3 from Nigerian medicinal plant.</title>
        <authorList>
            <person name="Ezeobiora C.E."/>
            <person name="Igbokwe N.H."/>
            <person name="Amin D.H."/>
            <person name="Mendie U.E."/>
        </authorList>
    </citation>
    <scope>NUCLEOTIDE SEQUENCE [LARGE SCALE GENOMIC DNA]</scope>
    <source>
        <strain evidence="5 6">PGLac3</strain>
    </source>
</reference>
<accession>A0ABV4CQJ3</accession>
<dbReference type="InterPro" id="IPR050204">
    <property type="entry name" value="AraC_XylS_family_regulators"/>
</dbReference>
<evidence type="ECO:0000313" key="6">
    <source>
        <dbReference type="Proteomes" id="UP001564626"/>
    </source>
</evidence>
<dbReference type="SMART" id="SM00342">
    <property type="entry name" value="HTH_ARAC"/>
    <property type="match status" value="1"/>
</dbReference>
<evidence type="ECO:0000259" key="4">
    <source>
        <dbReference type="PROSITE" id="PS01124"/>
    </source>
</evidence>
<dbReference type="PROSITE" id="PS01124">
    <property type="entry name" value="HTH_ARAC_FAMILY_2"/>
    <property type="match status" value="1"/>
</dbReference>
<feature type="domain" description="HTH araC/xylS-type" evidence="4">
    <location>
        <begin position="161"/>
        <end position="275"/>
    </location>
</feature>
<proteinExistence type="predicted"/>
<organism evidence="5 6">
    <name type="scientific">Saccharopolyspora cebuensis</name>
    <dbReference type="NCBI Taxonomy" id="418759"/>
    <lineage>
        <taxon>Bacteria</taxon>
        <taxon>Bacillati</taxon>
        <taxon>Actinomycetota</taxon>
        <taxon>Actinomycetes</taxon>
        <taxon>Pseudonocardiales</taxon>
        <taxon>Pseudonocardiaceae</taxon>
        <taxon>Saccharopolyspora</taxon>
    </lineage>
</organism>
<comment type="caution">
    <text evidence="5">The sequence shown here is derived from an EMBL/GenBank/DDBJ whole genome shotgun (WGS) entry which is preliminary data.</text>
</comment>
<dbReference type="InterPro" id="IPR018060">
    <property type="entry name" value="HTH_AraC"/>
</dbReference>
<dbReference type="InterPro" id="IPR046532">
    <property type="entry name" value="DUF6597"/>
</dbReference>
<sequence length="278" mass="30418">MRAPQGCPQAIVFPEPGRRAFDVERLAPAADLAEFVDYHWVVRWRVEGVHRQQVVPQPRVHLAVEDGRVLVHGVTREPFHRELRGAGHVLGVAFHPAGFRPVLHRAVADVAGRYRPGAEVLGVDDREVAARVLATGSTRRMVAAVEEYLRACRPRPDPVAARVSELVRTAERDPSLVRADQLAERAGMGLRRLQRLFAEYVGIGPKWVIRRFRILDALGRAGAPAAGAPLAGAPLAGAPVDWAALADELGFADQAHLIRVFTQVVGTPPATYRRTAAR</sequence>
<keyword evidence="6" id="KW-1185">Reference proteome</keyword>
<dbReference type="EMBL" id="JBGEHV010000063">
    <property type="protein sequence ID" value="MEY8042698.1"/>
    <property type="molecule type" value="Genomic_DNA"/>
</dbReference>
<dbReference type="InterPro" id="IPR009057">
    <property type="entry name" value="Homeodomain-like_sf"/>
</dbReference>
<dbReference type="Gene3D" id="1.10.10.60">
    <property type="entry name" value="Homeodomain-like"/>
    <property type="match status" value="1"/>
</dbReference>
<evidence type="ECO:0000256" key="3">
    <source>
        <dbReference type="ARBA" id="ARBA00023163"/>
    </source>
</evidence>